<dbReference type="SUPFAM" id="SSF50037">
    <property type="entry name" value="C-terminal domain of transcriptional repressors"/>
    <property type="match status" value="1"/>
</dbReference>
<accession>A0ABP8V5Q6</accession>
<keyword evidence="4" id="KW-1185">Reference proteome</keyword>
<dbReference type="InterPro" id="IPR008988">
    <property type="entry name" value="Transcriptional_repressor_C"/>
</dbReference>
<dbReference type="Gene3D" id="2.30.30.90">
    <property type="match status" value="1"/>
</dbReference>
<dbReference type="EMBL" id="BAABFL010000457">
    <property type="protein sequence ID" value="GAA4651583.1"/>
    <property type="molecule type" value="Genomic_DNA"/>
</dbReference>
<sequence length="76" mass="8381">MALTLGDLTVGDSGTITGFASNHRTYRRKLLTMGMTPGTTFKVCRVAPLGDPIELELRGFQLSLRREEARIVEVSQ</sequence>
<dbReference type="PANTHER" id="PTHR42954:SF2">
    <property type="entry name" value="FE(2+) TRANSPORT PROTEIN A"/>
    <property type="match status" value="1"/>
</dbReference>
<evidence type="ECO:0000313" key="3">
    <source>
        <dbReference type="EMBL" id="GAA4651583.1"/>
    </source>
</evidence>
<organism evidence="3 4">
    <name type="scientific">Kistimonas scapharcae</name>
    <dbReference type="NCBI Taxonomy" id="1036133"/>
    <lineage>
        <taxon>Bacteria</taxon>
        <taxon>Pseudomonadati</taxon>
        <taxon>Pseudomonadota</taxon>
        <taxon>Gammaproteobacteria</taxon>
        <taxon>Oceanospirillales</taxon>
        <taxon>Endozoicomonadaceae</taxon>
        <taxon>Kistimonas</taxon>
    </lineage>
</organism>
<dbReference type="PANTHER" id="PTHR42954">
    <property type="entry name" value="FE(2+) TRANSPORT PROTEIN A"/>
    <property type="match status" value="1"/>
</dbReference>
<dbReference type="InterPro" id="IPR007167">
    <property type="entry name" value="Fe-transptr_FeoA-like"/>
</dbReference>
<comment type="caution">
    <text evidence="3">The sequence shown here is derived from an EMBL/GenBank/DDBJ whole genome shotgun (WGS) entry which is preliminary data.</text>
</comment>
<dbReference type="Pfam" id="PF04023">
    <property type="entry name" value="FeoA"/>
    <property type="match status" value="1"/>
</dbReference>
<keyword evidence="1" id="KW-0408">Iron</keyword>
<evidence type="ECO:0000256" key="1">
    <source>
        <dbReference type="ARBA" id="ARBA00023004"/>
    </source>
</evidence>
<evidence type="ECO:0000259" key="2">
    <source>
        <dbReference type="SMART" id="SM00899"/>
    </source>
</evidence>
<dbReference type="RefSeq" id="WP_211827632.1">
    <property type="nucleotide sequence ID" value="NZ_BAABFL010000457.1"/>
</dbReference>
<protein>
    <submittedName>
        <fullName evidence="3">FeoA family protein</fullName>
    </submittedName>
</protein>
<name>A0ABP8V5Q6_9GAMM</name>
<gene>
    <name evidence="3" type="ORF">GCM10023116_38670</name>
</gene>
<proteinExistence type="predicted"/>
<evidence type="ECO:0000313" key="4">
    <source>
        <dbReference type="Proteomes" id="UP001500604"/>
    </source>
</evidence>
<reference evidence="4" key="1">
    <citation type="journal article" date="2019" name="Int. J. Syst. Evol. Microbiol.">
        <title>The Global Catalogue of Microorganisms (GCM) 10K type strain sequencing project: providing services to taxonomists for standard genome sequencing and annotation.</title>
        <authorList>
            <consortium name="The Broad Institute Genomics Platform"/>
            <consortium name="The Broad Institute Genome Sequencing Center for Infectious Disease"/>
            <person name="Wu L."/>
            <person name="Ma J."/>
        </authorList>
    </citation>
    <scope>NUCLEOTIDE SEQUENCE [LARGE SCALE GENOMIC DNA]</scope>
    <source>
        <strain evidence="4">JCM 17805</strain>
    </source>
</reference>
<dbReference type="InterPro" id="IPR052713">
    <property type="entry name" value="FeoA"/>
</dbReference>
<feature type="domain" description="Ferrous iron transporter FeoA-like" evidence="2">
    <location>
        <begin position="3"/>
        <end position="76"/>
    </location>
</feature>
<dbReference type="InterPro" id="IPR038157">
    <property type="entry name" value="FeoA_core_dom"/>
</dbReference>
<dbReference type="SMART" id="SM00899">
    <property type="entry name" value="FeoA"/>
    <property type="match status" value="1"/>
</dbReference>
<dbReference type="Proteomes" id="UP001500604">
    <property type="component" value="Unassembled WGS sequence"/>
</dbReference>